<feature type="compositionally biased region" description="Acidic residues" evidence="2">
    <location>
        <begin position="204"/>
        <end position="219"/>
    </location>
</feature>
<dbReference type="EMBL" id="JACGXP010000002">
    <property type="protein sequence ID" value="MBA8990521.1"/>
    <property type="molecule type" value="Genomic_DNA"/>
</dbReference>
<sequence>MAPEQPSTPQPAEPPLDPNAYPSTPGDGEDPEVTRLADRPASSSTPDPVEHTSAAPVWNPPAEQAPPPAPAGPSWWVGRSNASSTAANSNAAANTSADTDSTASDPEARASNAEAADVASSGAPAVSPPQPGDTAVVEPLVDRRPPRPAPLVTPGSQATTCHVCGHRLEPDDIFCAECGAVRPAVTAAFTGQIVPLPMDRPDWAADDTAADDAPADDAPADGARAHESEGPNGEPAVSDESGTATDGDGPGVGASATDEGSNPNRNPLPSWVNEGGEEAVDDDTPRAPLRARGAHAATETETETERESGGTPFVPPVPGSATLPSSAPSAPSAQDTAAIGVPFAAPLPPLPGATGPALPLPTADGGPTSADSDLDDDVDETRIVSKTPTRAPFVLHFSTGERFGVHGTGLVGRLPRPQPGERFDDLVTVHDPGKSVSKTHLELGRDGDDLWVSDRFSGNGTVVRHIDGSIRRCEPGRRYRVERGARVDIGEQFFLVQ</sequence>
<feature type="compositionally biased region" description="Pro residues" evidence="2">
    <location>
        <begin position="1"/>
        <end position="17"/>
    </location>
</feature>
<organism evidence="4 5">
    <name type="scientific">Curtobacterium pusillum</name>
    <dbReference type="NCBI Taxonomy" id="69373"/>
    <lineage>
        <taxon>Bacteria</taxon>
        <taxon>Bacillati</taxon>
        <taxon>Actinomycetota</taxon>
        <taxon>Actinomycetes</taxon>
        <taxon>Micrococcales</taxon>
        <taxon>Microbacteriaceae</taxon>
        <taxon>Curtobacterium</taxon>
    </lineage>
</organism>
<dbReference type="AlphaFoldDB" id="A0AAW3T5K5"/>
<feature type="region of interest" description="Disordered" evidence="2">
    <location>
        <begin position="199"/>
        <end position="334"/>
    </location>
</feature>
<feature type="compositionally biased region" description="Low complexity" evidence="2">
    <location>
        <begin position="290"/>
        <end position="299"/>
    </location>
</feature>
<feature type="domain" description="FHA" evidence="3">
    <location>
        <begin position="430"/>
        <end position="490"/>
    </location>
</feature>
<reference evidence="4 5" key="1">
    <citation type="submission" date="2020-07" db="EMBL/GenBank/DDBJ databases">
        <title>Above-ground endophytic microbial communities from plants in different locations in the United States.</title>
        <authorList>
            <person name="Frank C."/>
        </authorList>
    </citation>
    <scope>NUCLEOTIDE SEQUENCE [LARGE SCALE GENOMIC DNA]</scope>
    <source>
        <strain evidence="4 5">WPL5_2</strain>
    </source>
</reference>
<feature type="compositionally biased region" description="Low complexity" evidence="2">
    <location>
        <begin position="80"/>
        <end position="105"/>
    </location>
</feature>
<dbReference type="Proteomes" id="UP000590225">
    <property type="component" value="Unassembled WGS sequence"/>
</dbReference>
<feature type="compositionally biased region" description="Low complexity" evidence="2">
    <location>
        <begin position="352"/>
        <end position="363"/>
    </location>
</feature>
<comment type="caution">
    <text evidence="4">The sequence shown here is derived from an EMBL/GenBank/DDBJ whole genome shotgun (WGS) entry which is preliminary data.</text>
</comment>
<dbReference type="InterPro" id="IPR000253">
    <property type="entry name" value="FHA_dom"/>
</dbReference>
<feature type="region of interest" description="Disordered" evidence="2">
    <location>
        <begin position="1"/>
        <end position="158"/>
    </location>
</feature>
<evidence type="ECO:0000313" key="5">
    <source>
        <dbReference type="Proteomes" id="UP000590225"/>
    </source>
</evidence>
<feature type="compositionally biased region" description="Low complexity" evidence="2">
    <location>
        <begin position="319"/>
        <end position="333"/>
    </location>
</feature>
<feature type="compositionally biased region" description="Polar residues" evidence="2">
    <location>
        <begin position="258"/>
        <end position="267"/>
    </location>
</feature>
<evidence type="ECO:0000256" key="2">
    <source>
        <dbReference type="SAM" id="MobiDB-lite"/>
    </source>
</evidence>
<protein>
    <recommendedName>
        <fullName evidence="3">FHA domain-containing protein</fullName>
    </recommendedName>
</protein>
<feature type="region of interest" description="Disordered" evidence="2">
    <location>
        <begin position="350"/>
        <end position="375"/>
    </location>
</feature>
<dbReference type="Gene3D" id="2.60.200.20">
    <property type="match status" value="1"/>
</dbReference>
<dbReference type="SUPFAM" id="SSF49879">
    <property type="entry name" value="SMAD/FHA domain"/>
    <property type="match status" value="1"/>
</dbReference>
<evidence type="ECO:0000256" key="1">
    <source>
        <dbReference type="ARBA" id="ARBA00022553"/>
    </source>
</evidence>
<dbReference type="Pfam" id="PF00498">
    <property type="entry name" value="FHA"/>
    <property type="match status" value="1"/>
</dbReference>
<evidence type="ECO:0000313" key="4">
    <source>
        <dbReference type="EMBL" id="MBA8990521.1"/>
    </source>
</evidence>
<accession>A0AAW3T5K5</accession>
<keyword evidence="1" id="KW-0597">Phosphoprotein</keyword>
<gene>
    <name evidence="4" type="ORF">FHW23_001767</name>
</gene>
<name>A0AAW3T5K5_9MICO</name>
<evidence type="ECO:0000259" key="3">
    <source>
        <dbReference type="Pfam" id="PF00498"/>
    </source>
</evidence>
<proteinExistence type="predicted"/>
<dbReference type="RefSeq" id="WP_220479438.1">
    <property type="nucleotide sequence ID" value="NZ_JACGXP010000002.1"/>
</dbReference>
<dbReference type="InterPro" id="IPR008984">
    <property type="entry name" value="SMAD_FHA_dom_sf"/>
</dbReference>